<proteinExistence type="predicted"/>
<organism evidence="1">
    <name type="scientific">viral metagenome</name>
    <dbReference type="NCBI Taxonomy" id="1070528"/>
    <lineage>
        <taxon>unclassified sequences</taxon>
        <taxon>metagenomes</taxon>
        <taxon>organismal metagenomes</taxon>
    </lineage>
</organism>
<accession>A0A6C0HRH7</accession>
<dbReference type="AlphaFoldDB" id="A0A6C0HRH7"/>
<protein>
    <submittedName>
        <fullName evidence="1">Uncharacterized protein</fullName>
    </submittedName>
</protein>
<name>A0A6C0HRH7_9ZZZZ</name>
<reference evidence="1" key="1">
    <citation type="journal article" date="2020" name="Nature">
        <title>Giant virus diversity and host interactions through global metagenomics.</title>
        <authorList>
            <person name="Schulz F."/>
            <person name="Roux S."/>
            <person name="Paez-Espino D."/>
            <person name="Jungbluth S."/>
            <person name="Walsh D.A."/>
            <person name="Denef V.J."/>
            <person name="McMahon K.D."/>
            <person name="Konstantinidis K.T."/>
            <person name="Eloe-Fadrosh E.A."/>
            <person name="Kyrpides N.C."/>
            <person name="Woyke T."/>
        </authorList>
    </citation>
    <scope>NUCLEOTIDE SEQUENCE</scope>
    <source>
        <strain evidence="1">GVMAG-M-3300023184-165</strain>
    </source>
</reference>
<sequence>MNYPKSYMLSTRVFLDTYNQCYKNIIVVNLPPEGPLGQIVRRLQMPPLSPFTPCCNRIGYKDCALALFSLRGCNGVGNGRGNCLMYEDEIPDLFSFLLSNGYKIDTSLTKMMNQSEVKINDNKILCFITYTG</sequence>
<dbReference type="EMBL" id="MN740005">
    <property type="protein sequence ID" value="QHT82980.1"/>
    <property type="molecule type" value="Genomic_DNA"/>
</dbReference>
<evidence type="ECO:0000313" key="1">
    <source>
        <dbReference type="EMBL" id="QHT82980.1"/>
    </source>
</evidence>